<gene>
    <name evidence="5" type="primary">atoS12</name>
    <name evidence="5" type="ORF">AArcS_2893</name>
</gene>
<feature type="coiled-coil region" evidence="3">
    <location>
        <begin position="834"/>
        <end position="868"/>
    </location>
</feature>
<dbReference type="RefSeq" id="WP_238478108.1">
    <property type="nucleotide sequence ID" value="NZ_CP064786.1"/>
</dbReference>
<dbReference type="InterPro" id="IPR031803">
    <property type="entry name" value="BAT_GAF/HTH-assoc"/>
</dbReference>
<dbReference type="SUPFAM" id="SSF55781">
    <property type="entry name" value="GAF domain-like"/>
    <property type="match status" value="2"/>
</dbReference>
<dbReference type="Pfam" id="PF15915">
    <property type="entry name" value="BAT"/>
    <property type="match status" value="1"/>
</dbReference>
<dbReference type="InterPro" id="IPR036388">
    <property type="entry name" value="WH-like_DNA-bd_sf"/>
</dbReference>
<evidence type="ECO:0000259" key="4">
    <source>
        <dbReference type="PROSITE" id="PS50112"/>
    </source>
</evidence>
<dbReference type="Pfam" id="PF08448">
    <property type="entry name" value="PAS_4"/>
    <property type="match status" value="1"/>
</dbReference>
<dbReference type="Gene3D" id="3.30.450.20">
    <property type="entry name" value="PAS domain"/>
    <property type="match status" value="3"/>
</dbReference>
<dbReference type="KEGG" id="hara:AArcS_2893"/>
<feature type="domain" description="PAS" evidence="4">
    <location>
        <begin position="282"/>
        <end position="353"/>
    </location>
</feature>
<dbReference type="CDD" id="cd00130">
    <property type="entry name" value="PAS"/>
    <property type="match status" value="2"/>
</dbReference>
<dbReference type="Proteomes" id="UP000663586">
    <property type="component" value="Chromosome"/>
</dbReference>
<keyword evidence="1" id="KW-0805">Transcription regulation</keyword>
<keyword evidence="3" id="KW-0175">Coiled coil</keyword>
<name>A0A897MU95_9EURY</name>
<dbReference type="PROSITE" id="PS50112">
    <property type="entry name" value="PAS"/>
    <property type="match status" value="3"/>
</dbReference>
<dbReference type="InterPro" id="IPR000014">
    <property type="entry name" value="PAS"/>
</dbReference>
<dbReference type="GeneID" id="70686268"/>
<accession>A0A897MU95</accession>
<dbReference type="SUPFAM" id="SSF88659">
    <property type="entry name" value="Sigma3 and sigma4 domains of RNA polymerase sigma factors"/>
    <property type="match status" value="1"/>
</dbReference>
<evidence type="ECO:0000313" key="5">
    <source>
        <dbReference type="EMBL" id="QSG04082.1"/>
    </source>
</evidence>
<dbReference type="PANTHER" id="PTHR44757:SF2">
    <property type="entry name" value="BIOFILM ARCHITECTURE MAINTENANCE PROTEIN MBAA"/>
    <property type="match status" value="1"/>
</dbReference>
<evidence type="ECO:0000256" key="2">
    <source>
        <dbReference type="ARBA" id="ARBA00023163"/>
    </source>
</evidence>
<dbReference type="InterPro" id="IPR003018">
    <property type="entry name" value="GAF"/>
</dbReference>
<proteinExistence type="predicted"/>
<dbReference type="InterPro" id="IPR013656">
    <property type="entry name" value="PAS_4"/>
</dbReference>
<dbReference type="Gene3D" id="3.30.450.40">
    <property type="match status" value="2"/>
</dbReference>
<dbReference type="InterPro" id="IPR035965">
    <property type="entry name" value="PAS-like_dom_sf"/>
</dbReference>
<dbReference type="Pfam" id="PF04967">
    <property type="entry name" value="HTH_10"/>
    <property type="match status" value="1"/>
</dbReference>
<dbReference type="InterPro" id="IPR013324">
    <property type="entry name" value="RNA_pol_sigma_r3/r4-like"/>
</dbReference>
<dbReference type="SMART" id="SM00091">
    <property type="entry name" value="PAS"/>
    <property type="match status" value="3"/>
</dbReference>
<organism evidence="5 6">
    <name type="scientific">Natranaeroarchaeum sulfidigenes</name>
    <dbReference type="NCBI Taxonomy" id="2784880"/>
    <lineage>
        <taxon>Archaea</taxon>
        <taxon>Methanobacteriati</taxon>
        <taxon>Methanobacteriota</taxon>
        <taxon>Stenosarchaea group</taxon>
        <taxon>Halobacteria</taxon>
        <taxon>Halobacteriales</taxon>
        <taxon>Natronoarchaeaceae</taxon>
        <taxon>Natranaeroarchaeum</taxon>
    </lineage>
</organism>
<feature type="domain" description="PAS" evidence="4">
    <location>
        <begin position="179"/>
        <end position="227"/>
    </location>
</feature>
<evidence type="ECO:0000256" key="1">
    <source>
        <dbReference type="ARBA" id="ARBA00023015"/>
    </source>
</evidence>
<feature type="coiled-coil region" evidence="3">
    <location>
        <begin position="547"/>
        <end position="574"/>
    </location>
</feature>
<dbReference type="AlphaFoldDB" id="A0A897MU95"/>
<dbReference type="SUPFAM" id="SSF55785">
    <property type="entry name" value="PYP-like sensor domain (PAS domain)"/>
    <property type="match status" value="3"/>
</dbReference>
<dbReference type="NCBIfam" id="TIGR00229">
    <property type="entry name" value="sensory_box"/>
    <property type="match status" value="3"/>
</dbReference>
<dbReference type="Pfam" id="PF13426">
    <property type="entry name" value="PAS_9"/>
    <property type="match status" value="2"/>
</dbReference>
<dbReference type="Pfam" id="PF13185">
    <property type="entry name" value="GAF_2"/>
    <property type="match status" value="2"/>
</dbReference>
<dbReference type="InterPro" id="IPR052155">
    <property type="entry name" value="Biofilm_reg_signaling"/>
</dbReference>
<sequence length="1245" mass="138479">MSNDTLDSAIQRVLAIGSTSADAVEVLRPAFDTVFSAVSIESVDGSDAEEVIFLDQQLDIKPVAAVVCASSRFWSKYADEMPTKPPHVHLFVVDIDDTHDPDEIQSHPNVTYIHSETPEKQIIATLQASLPTAQRAIDTISDTTNTATTELTPVATGPFSERLFYEAPLPLLVAEGETGTIVAVNDRACELLGRSREALLGANQVELHPDNTDIDYQEGFQHSVDAAGIDSFVQYNGPRYVEDDNGEEVPIDIIDTTIEINGQVYVVGAFLDVSDRVNEQAALRRRSKAIEASLTGISILDPDERYTYMNDAHAEIFGYDPDELLGESWRTLYDEQTQAEIEAGPFEELEETGAWEGELMGVRQDGEPVEHYISLTQLADGGIICVNRDISDRKQFERRLKSVRETAHSLMLAENRDTIINQTIELIAEKIDRPLAGYLRYNGSEDKLLPASVSSQSRELLDNLPSFRRGEGLVWRAFEANEVRYYPDLTNIDDVYNQDTPIGSELHIPVGNRGVFIIGSTKTDAISANERKLLEITVSHVRTALTLVERQRELKQARKKVEAEREQLRQVIDTVPQFIFAKNEAGEFIFANEATAKAYGTTPSELEGKTDADFAPNNADVEVFTQDDRTVIETGEPVYRYGETLTDADGNERILETIKVPFEPIGVDGPAVLGSSTDITELQRTQKALDHLQRLNSINELESELRHCRTSAEIHEAGIETVLRGLDDIVVATYSWDEADGVLHQMAKIPTEGNQFPETVTTDDQTYWRAFTTGYDQRLDDTSDERGYAVPIGSAGLLVVSNIDDDSEQIPDFLTTVGNVLATAIERSKQQESVEDLRATLDSVKTDLNSVQTQLETLADTVEQALEAETRSELDQLLVEFIDTNWRYGWVGDFKPQMDAVIPRAATDDTGPVSELETGSDVEMRPALEAATTRSTVYVERTLAERDRKWATAMLAYGYRSVLSIPIIDQGVIYGVVEVASTDVDGFDTRTTTAIRSLCRIIGHRLRQLDIDNVARLTAESVEIDLAFTDSRPFFPSLPSDTSIQVRNVITVDSSTRRLQMVVSGASQPEFETYLSQIPSLYDTIINHNEAETVFKAEVSLDVSRRAPTEMLFEEIVSREVRVSNVLSGSEEELITFTVADRSTASVIADALTARFEGASLLAKRTREESDIESFAPTHILTNRQREVLQTAYSEGYYDQPKGINGQEIAELFDISHSTVHEHLKAAERKVLRAFLPRDVPSQER</sequence>
<protein>
    <submittedName>
        <fullName evidence="5">Bacterio-opsin activator protein (Contains PAS, GAF and HTH domains)</fullName>
    </submittedName>
</protein>
<reference evidence="5" key="1">
    <citation type="submission" date="2020-11" db="EMBL/GenBank/DDBJ databases">
        <title>Carbohydrate-dependent, anaerobic sulfur respiration: A novel catabolism in halophilic archaea.</title>
        <authorList>
            <person name="Sorokin D.Y."/>
            <person name="Messina E."/>
            <person name="Smedile F."/>
            <person name="La Cono V."/>
            <person name="Hallsworth J.E."/>
            <person name="Yakimov M.M."/>
        </authorList>
    </citation>
    <scope>NUCLEOTIDE SEQUENCE</scope>
    <source>
        <strain evidence="5">AArc-S</strain>
    </source>
</reference>
<keyword evidence="2" id="KW-0804">Transcription</keyword>
<evidence type="ECO:0000313" key="6">
    <source>
        <dbReference type="Proteomes" id="UP000663586"/>
    </source>
</evidence>
<evidence type="ECO:0000256" key="3">
    <source>
        <dbReference type="SAM" id="Coils"/>
    </source>
</evidence>
<feature type="domain" description="PAS" evidence="4">
    <location>
        <begin position="564"/>
        <end position="610"/>
    </location>
</feature>
<dbReference type="Gene3D" id="1.10.10.10">
    <property type="entry name" value="Winged helix-like DNA-binding domain superfamily/Winged helix DNA-binding domain"/>
    <property type="match status" value="1"/>
</dbReference>
<dbReference type="InterPro" id="IPR007050">
    <property type="entry name" value="HTH_bacterioopsin"/>
</dbReference>
<dbReference type="InterPro" id="IPR029016">
    <property type="entry name" value="GAF-like_dom_sf"/>
</dbReference>
<keyword evidence="6" id="KW-1185">Reference proteome</keyword>
<dbReference type="PANTHER" id="PTHR44757">
    <property type="entry name" value="DIGUANYLATE CYCLASE DGCP"/>
    <property type="match status" value="1"/>
</dbReference>
<dbReference type="EMBL" id="CP064786">
    <property type="protein sequence ID" value="QSG04082.1"/>
    <property type="molecule type" value="Genomic_DNA"/>
</dbReference>